<dbReference type="STRING" id="65357.A0A024FYF0"/>
<dbReference type="AlphaFoldDB" id="A0A024FYF0"/>
<feature type="transmembrane region" description="Helical" evidence="1">
    <location>
        <begin position="112"/>
        <end position="132"/>
    </location>
</feature>
<organism evidence="2 3">
    <name type="scientific">Albugo candida</name>
    <dbReference type="NCBI Taxonomy" id="65357"/>
    <lineage>
        <taxon>Eukaryota</taxon>
        <taxon>Sar</taxon>
        <taxon>Stramenopiles</taxon>
        <taxon>Oomycota</taxon>
        <taxon>Peronosporomycetes</taxon>
        <taxon>Albuginales</taxon>
        <taxon>Albuginaceae</taxon>
        <taxon>Albugo</taxon>
    </lineage>
</organism>
<evidence type="ECO:0000256" key="1">
    <source>
        <dbReference type="SAM" id="Phobius"/>
    </source>
</evidence>
<keyword evidence="3" id="KW-1185">Reference proteome</keyword>
<feature type="transmembrane region" description="Helical" evidence="1">
    <location>
        <begin position="303"/>
        <end position="325"/>
    </location>
</feature>
<dbReference type="EMBL" id="CAIX01000001">
    <property type="protein sequence ID" value="CCI39422.1"/>
    <property type="molecule type" value="Genomic_DNA"/>
</dbReference>
<feature type="transmembrane region" description="Helical" evidence="1">
    <location>
        <begin position="144"/>
        <end position="164"/>
    </location>
</feature>
<feature type="transmembrane region" description="Helical" evidence="1">
    <location>
        <begin position="250"/>
        <end position="273"/>
    </location>
</feature>
<dbReference type="Proteomes" id="UP000053237">
    <property type="component" value="Unassembled WGS sequence"/>
</dbReference>
<accession>A0A024FYF0</accession>
<protein>
    <recommendedName>
        <fullName evidence="4">UbiA prenyltransferase family protein</fullName>
    </recommendedName>
</protein>
<keyword evidence="1" id="KW-0812">Transmembrane</keyword>
<evidence type="ECO:0000313" key="2">
    <source>
        <dbReference type="EMBL" id="CCI39422.1"/>
    </source>
</evidence>
<evidence type="ECO:0008006" key="4">
    <source>
        <dbReference type="Google" id="ProtNLM"/>
    </source>
</evidence>
<dbReference type="OrthoDB" id="166600at2759"/>
<reference evidence="2 3" key="1">
    <citation type="submission" date="2012-05" db="EMBL/GenBank/DDBJ databases">
        <title>Recombination and specialization in a pathogen metapopulation.</title>
        <authorList>
            <person name="Gardiner A."/>
            <person name="Kemen E."/>
            <person name="Schultz-Larsen T."/>
            <person name="MacLean D."/>
            <person name="Van Oosterhout C."/>
            <person name="Jones J.D.G."/>
        </authorList>
    </citation>
    <scope>NUCLEOTIDE SEQUENCE [LARGE SCALE GENOMIC DNA]</scope>
    <source>
        <strain evidence="2 3">Ac Nc2</strain>
    </source>
</reference>
<keyword evidence="1" id="KW-1133">Transmembrane helix</keyword>
<proteinExistence type="predicted"/>
<feature type="transmembrane region" description="Helical" evidence="1">
    <location>
        <begin position="21"/>
        <end position="38"/>
    </location>
</feature>
<comment type="caution">
    <text evidence="2">The sequence shown here is derived from an EMBL/GenBank/DDBJ whole genome shotgun (WGS) entry which is preliminary data.</text>
</comment>
<dbReference type="InParanoid" id="A0A024FYF0"/>
<keyword evidence="1" id="KW-0472">Membrane</keyword>
<name>A0A024FYF0_9STRA</name>
<feature type="transmembrane region" description="Helical" evidence="1">
    <location>
        <begin position="44"/>
        <end position="67"/>
    </location>
</feature>
<feature type="transmembrane region" description="Helical" evidence="1">
    <location>
        <begin position="176"/>
        <end position="194"/>
    </location>
</feature>
<feature type="transmembrane region" description="Helical" evidence="1">
    <location>
        <begin position="200"/>
        <end position="219"/>
    </location>
</feature>
<gene>
    <name evidence="2" type="ORF">BN9_002050</name>
</gene>
<sequence length="327" mass="36504">MVLHHLSLCFYKRIAVQPENWYISLLPVLLTIILVHRLSVDSRWILTLQSLSVIALAISTQSIHNLYASNGNTKLMRQLYHGMTIKRSDSAQNAEPPKVVLNLLSSTQIRRWACLLYGLVVIIAVGSQWSSISKKSHVAWTKRLQAAVLPCVLSAIVFYCAAMSKKVRWWTGFTEIAAALLIGPFTMAATSYFLIYKVPFIVGVYGCIVFMYTIAFELAQSACDAPISEKLAKSNESLAKAMGFERTFRVCILFIASAMGLLFLSSLMCGYLTNFGLLFLMPKLKEITEAFRHEKLRDIPDNLARLTIILGASLIVSIPLSHLLLPI</sequence>
<evidence type="ECO:0000313" key="3">
    <source>
        <dbReference type="Proteomes" id="UP000053237"/>
    </source>
</evidence>